<name>C7J1D7_ORYSJ</name>
<dbReference type="AlphaFoldDB" id="C7J1D7"/>
<accession>C7J1D7</accession>
<proteinExistence type="predicted"/>
<dbReference type="KEGG" id="dosa:Os04g0442950"/>
<evidence type="ECO:0000313" key="2">
    <source>
        <dbReference type="Proteomes" id="UP000000763"/>
    </source>
</evidence>
<reference evidence="2" key="2">
    <citation type="journal article" date="2008" name="Nucleic Acids Res.">
        <title>The rice annotation project database (RAP-DB): 2008 update.</title>
        <authorList>
            <consortium name="The rice annotation project (RAP)"/>
        </authorList>
    </citation>
    <scope>GENOME REANNOTATION</scope>
    <source>
        <strain evidence="2">cv. Nipponbare</strain>
    </source>
</reference>
<organism evidence="1 2">
    <name type="scientific">Oryza sativa subsp. japonica</name>
    <name type="common">Rice</name>
    <dbReference type="NCBI Taxonomy" id="39947"/>
    <lineage>
        <taxon>Eukaryota</taxon>
        <taxon>Viridiplantae</taxon>
        <taxon>Streptophyta</taxon>
        <taxon>Embryophyta</taxon>
        <taxon>Tracheophyta</taxon>
        <taxon>Spermatophyta</taxon>
        <taxon>Magnoliopsida</taxon>
        <taxon>Liliopsida</taxon>
        <taxon>Poales</taxon>
        <taxon>Poaceae</taxon>
        <taxon>BOP clade</taxon>
        <taxon>Oryzoideae</taxon>
        <taxon>Oryzeae</taxon>
        <taxon>Oryzinae</taxon>
        <taxon>Oryza</taxon>
        <taxon>Oryza sativa</taxon>
    </lineage>
</organism>
<dbReference type="Proteomes" id="UP000000763">
    <property type="component" value="Chromosome 4"/>
</dbReference>
<reference evidence="1 2" key="1">
    <citation type="journal article" date="2005" name="Nature">
        <title>The map-based sequence of the rice genome.</title>
        <authorList>
            <consortium name="International rice genome sequencing project (IRGSP)"/>
            <person name="Matsumoto T."/>
            <person name="Wu J."/>
            <person name="Kanamori H."/>
            <person name="Katayose Y."/>
            <person name="Fujisawa M."/>
            <person name="Namiki N."/>
            <person name="Mizuno H."/>
            <person name="Yamamoto K."/>
            <person name="Antonio B.A."/>
            <person name="Baba T."/>
            <person name="Sakata K."/>
            <person name="Nagamura Y."/>
            <person name="Aoki H."/>
            <person name="Arikawa K."/>
            <person name="Arita K."/>
            <person name="Bito T."/>
            <person name="Chiden Y."/>
            <person name="Fujitsuka N."/>
            <person name="Fukunaka R."/>
            <person name="Hamada M."/>
            <person name="Harada C."/>
            <person name="Hayashi A."/>
            <person name="Hijishita S."/>
            <person name="Honda M."/>
            <person name="Hosokawa S."/>
            <person name="Ichikawa Y."/>
            <person name="Idonuma A."/>
            <person name="Iijima M."/>
            <person name="Ikeda M."/>
            <person name="Ikeno M."/>
            <person name="Ito K."/>
            <person name="Ito S."/>
            <person name="Ito T."/>
            <person name="Ito Y."/>
            <person name="Ito Y."/>
            <person name="Iwabuchi A."/>
            <person name="Kamiya K."/>
            <person name="Karasawa W."/>
            <person name="Kurita K."/>
            <person name="Katagiri S."/>
            <person name="Kikuta A."/>
            <person name="Kobayashi H."/>
            <person name="Kobayashi N."/>
            <person name="Machita K."/>
            <person name="Maehara T."/>
            <person name="Masukawa M."/>
            <person name="Mizubayashi T."/>
            <person name="Mukai Y."/>
            <person name="Nagasaki H."/>
            <person name="Nagata Y."/>
            <person name="Naito S."/>
            <person name="Nakashima M."/>
            <person name="Nakama Y."/>
            <person name="Nakamichi Y."/>
            <person name="Nakamura M."/>
            <person name="Meguro A."/>
            <person name="Negishi M."/>
            <person name="Ohta I."/>
            <person name="Ohta T."/>
            <person name="Okamoto M."/>
            <person name="Ono N."/>
            <person name="Saji S."/>
            <person name="Sakaguchi M."/>
            <person name="Sakai K."/>
            <person name="Shibata M."/>
            <person name="Shimokawa T."/>
            <person name="Song J."/>
            <person name="Takazaki Y."/>
            <person name="Terasawa K."/>
            <person name="Tsugane M."/>
            <person name="Tsuji K."/>
            <person name="Ueda S."/>
            <person name="Waki K."/>
            <person name="Yamagata H."/>
            <person name="Yamamoto M."/>
            <person name="Yamamoto S."/>
            <person name="Yamane H."/>
            <person name="Yoshiki S."/>
            <person name="Yoshihara R."/>
            <person name="Yukawa K."/>
            <person name="Zhong H."/>
            <person name="Yano M."/>
            <person name="Yuan Q."/>
            <person name="Ouyang S."/>
            <person name="Liu J."/>
            <person name="Jones K.M."/>
            <person name="Gansberger K."/>
            <person name="Moffat K."/>
            <person name="Hill J."/>
            <person name="Bera J."/>
            <person name="Fadrosh D."/>
            <person name="Jin S."/>
            <person name="Johri S."/>
            <person name="Kim M."/>
            <person name="Overton L."/>
            <person name="Reardon M."/>
            <person name="Tsitrin T."/>
            <person name="Vuong H."/>
            <person name="Weaver B."/>
            <person name="Ciecko A."/>
            <person name="Tallon L."/>
            <person name="Jackson J."/>
            <person name="Pai G."/>
            <person name="Aken S.V."/>
            <person name="Utterback T."/>
            <person name="Reidmuller S."/>
            <person name="Feldblyum T."/>
            <person name="Hsiao J."/>
            <person name="Zismann V."/>
            <person name="Iobst S."/>
            <person name="de Vazeille A.R."/>
            <person name="Buell C.R."/>
            <person name="Ying K."/>
            <person name="Li Y."/>
            <person name="Lu T."/>
            <person name="Huang Y."/>
            <person name="Zhao Q."/>
            <person name="Feng Q."/>
            <person name="Zhang L."/>
            <person name="Zhu J."/>
            <person name="Weng Q."/>
            <person name="Mu J."/>
            <person name="Lu Y."/>
            <person name="Fan D."/>
            <person name="Liu Y."/>
            <person name="Guan J."/>
            <person name="Zhang Y."/>
            <person name="Yu S."/>
            <person name="Liu X."/>
            <person name="Zhang Y."/>
            <person name="Hong G."/>
            <person name="Han B."/>
            <person name="Choisne N."/>
            <person name="Demange N."/>
            <person name="Orjeda G."/>
            <person name="Samain S."/>
            <person name="Cattolico L."/>
            <person name="Pelletier E."/>
            <person name="Couloux A."/>
            <person name="Segurens B."/>
            <person name="Wincker P."/>
            <person name="D'Hont A."/>
            <person name="Scarpelli C."/>
            <person name="Weissenbach J."/>
            <person name="Salanoubat M."/>
            <person name="Quetier F."/>
            <person name="Yu Y."/>
            <person name="Kim H.R."/>
            <person name="Rambo T."/>
            <person name="Currie J."/>
            <person name="Collura K."/>
            <person name="Luo M."/>
            <person name="Yang T."/>
            <person name="Ammiraju J.S.S."/>
            <person name="Engler F."/>
            <person name="Soderlund C."/>
            <person name="Wing R.A."/>
            <person name="Palmer L.E."/>
            <person name="de la Bastide M."/>
            <person name="Spiegel L."/>
            <person name="Nascimento L."/>
            <person name="Zutavern T."/>
            <person name="O'Shaughnessy A."/>
            <person name="Dike S."/>
            <person name="Dedhia N."/>
            <person name="Preston R."/>
            <person name="Balija V."/>
            <person name="McCombie W.R."/>
            <person name="Chow T."/>
            <person name="Chen H."/>
            <person name="Chung M."/>
            <person name="Chen C."/>
            <person name="Shaw J."/>
            <person name="Wu H."/>
            <person name="Hsiao K."/>
            <person name="Chao Y."/>
            <person name="Chu M."/>
            <person name="Cheng C."/>
            <person name="Hour A."/>
            <person name="Lee P."/>
            <person name="Lin S."/>
            <person name="Lin Y."/>
            <person name="Liou J."/>
            <person name="Liu S."/>
            <person name="Hsing Y."/>
            <person name="Raghuvanshi S."/>
            <person name="Mohanty A."/>
            <person name="Bharti A.K."/>
            <person name="Gaur A."/>
            <person name="Gupta V."/>
            <person name="Kumar D."/>
            <person name="Ravi V."/>
            <person name="Vij S."/>
            <person name="Kapur A."/>
            <person name="Khurana P."/>
            <person name="Khurana P."/>
            <person name="Khurana J.P."/>
            <person name="Tyagi A.K."/>
            <person name="Gaikwad K."/>
            <person name="Singh A."/>
            <person name="Dalal V."/>
            <person name="Srivastava S."/>
            <person name="Dixit A."/>
            <person name="Pal A.K."/>
            <person name="Ghazi I.A."/>
            <person name="Yadav M."/>
            <person name="Pandit A."/>
            <person name="Bhargava A."/>
            <person name="Sureshbabu K."/>
            <person name="Batra K."/>
            <person name="Sharma T.R."/>
            <person name="Mohapatra T."/>
            <person name="Singh N.K."/>
            <person name="Messing J."/>
            <person name="Nelson A.B."/>
            <person name="Fuks G."/>
            <person name="Kavchok S."/>
            <person name="Keizer G."/>
            <person name="Linton E."/>
            <person name="Llaca V."/>
            <person name="Song R."/>
            <person name="Tanyolac B."/>
            <person name="Young S."/>
            <person name="Ho-Il K."/>
            <person name="Hahn J.H."/>
            <person name="Sangsakoo G."/>
            <person name="Vanavichit A."/>
            <person name="de Mattos Luiz.A.T."/>
            <person name="Zimmer P.D."/>
            <person name="Malone G."/>
            <person name="Dellagostin O."/>
            <person name="de Oliveira A.C."/>
            <person name="Bevan M."/>
            <person name="Bancroft I."/>
            <person name="Minx P."/>
            <person name="Cordum H."/>
            <person name="Wilson R."/>
            <person name="Cheng Z."/>
            <person name="Jin W."/>
            <person name="Jiang J."/>
            <person name="Leong S.A."/>
            <person name="Iwama H."/>
            <person name="Gojobori T."/>
            <person name="Itoh T."/>
            <person name="Niimura Y."/>
            <person name="Fujii Y."/>
            <person name="Habara T."/>
            <person name="Sakai H."/>
            <person name="Sato Y."/>
            <person name="Wilson G."/>
            <person name="Kumar K."/>
            <person name="McCouch S."/>
            <person name="Juretic N."/>
            <person name="Hoen D."/>
            <person name="Wright S."/>
            <person name="Bruskiewich R."/>
            <person name="Bureau T."/>
            <person name="Miyao A."/>
            <person name="Hirochika H."/>
            <person name="Nishikawa T."/>
            <person name="Kadowaki K."/>
            <person name="Sugiura M."/>
            <person name="Burr B."/>
            <person name="Sasaki T."/>
        </authorList>
    </citation>
    <scope>NUCLEOTIDE SEQUENCE [LARGE SCALE GENOMIC DNA]</scope>
    <source>
        <strain evidence="2">cv. Nipponbare</strain>
    </source>
</reference>
<dbReference type="EMBL" id="AP008210">
    <property type="protein sequence ID" value="BAH92687.1"/>
    <property type="molecule type" value="Genomic_DNA"/>
</dbReference>
<protein>
    <submittedName>
        <fullName evidence="1">Os04g0442950 protein</fullName>
    </submittedName>
</protein>
<gene>
    <name evidence="1" type="ordered locus">Os04g0442950</name>
</gene>
<evidence type="ECO:0000313" key="1">
    <source>
        <dbReference type="EMBL" id="BAH92687.1"/>
    </source>
</evidence>
<sequence>MGDVHKTKGIHNDTSGSCRRASIVLSNSAKRMYHLKPLDGPIYMRRRVEAYVVSLGPSGLRRKPAYVVIPAL</sequence>